<dbReference type="FunCoup" id="A0A2G5EAH7">
    <property type="interactions" value="90"/>
</dbReference>
<evidence type="ECO:0000256" key="1">
    <source>
        <dbReference type="ARBA" id="ARBA00022723"/>
    </source>
</evidence>
<name>A0A2G5EAH7_AQUCA</name>
<dbReference type="GO" id="GO:0008168">
    <property type="term" value="F:methyltransferase activity"/>
    <property type="evidence" value="ECO:0007669"/>
    <property type="project" value="InterPro"/>
</dbReference>
<dbReference type="PANTHER" id="PTHR31009">
    <property type="entry name" value="S-ADENOSYL-L-METHIONINE:CARBOXYL METHYLTRANSFERASE FAMILY PROTEIN"/>
    <property type="match status" value="1"/>
</dbReference>
<keyword evidence="4" id="KW-1185">Reference proteome</keyword>
<proteinExistence type="predicted"/>
<dbReference type="GO" id="GO:0046872">
    <property type="term" value="F:metal ion binding"/>
    <property type="evidence" value="ECO:0007669"/>
    <property type="project" value="UniProtKB-KW"/>
</dbReference>
<dbReference type="EMBL" id="KZ305027">
    <property type="protein sequence ID" value="PIA52746.1"/>
    <property type="molecule type" value="Genomic_DNA"/>
</dbReference>
<organism evidence="3 4">
    <name type="scientific">Aquilegia coerulea</name>
    <name type="common">Rocky mountain columbine</name>
    <dbReference type="NCBI Taxonomy" id="218851"/>
    <lineage>
        <taxon>Eukaryota</taxon>
        <taxon>Viridiplantae</taxon>
        <taxon>Streptophyta</taxon>
        <taxon>Embryophyta</taxon>
        <taxon>Tracheophyta</taxon>
        <taxon>Spermatophyta</taxon>
        <taxon>Magnoliopsida</taxon>
        <taxon>Ranunculales</taxon>
        <taxon>Ranunculaceae</taxon>
        <taxon>Thalictroideae</taxon>
        <taxon>Aquilegia</taxon>
    </lineage>
</organism>
<evidence type="ECO:0000313" key="3">
    <source>
        <dbReference type="EMBL" id="PIA52746.1"/>
    </source>
</evidence>
<dbReference type="InterPro" id="IPR029063">
    <property type="entry name" value="SAM-dependent_MTases_sf"/>
</dbReference>
<dbReference type="InParanoid" id="A0A2G5EAH7"/>
<gene>
    <name evidence="3" type="ORF">AQUCO_01000546v1</name>
</gene>
<dbReference type="OrthoDB" id="1523883at2759"/>
<dbReference type="SUPFAM" id="SSF53335">
    <property type="entry name" value="S-adenosyl-L-methionine-dependent methyltransferases"/>
    <property type="match status" value="1"/>
</dbReference>
<dbReference type="InterPro" id="IPR005299">
    <property type="entry name" value="MeTrfase_7"/>
</dbReference>
<dbReference type="Gene3D" id="1.10.1200.270">
    <property type="entry name" value="Methyltransferase, alpha-helical capping domain"/>
    <property type="match status" value="1"/>
</dbReference>
<evidence type="ECO:0000313" key="4">
    <source>
        <dbReference type="Proteomes" id="UP000230069"/>
    </source>
</evidence>
<dbReference type="Gene3D" id="3.40.50.150">
    <property type="entry name" value="Vaccinia Virus protein VP39"/>
    <property type="match status" value="1"/>
</dbReference>
<reference evidence="3 4" key="1">
    <citation type="submission" date="2017-09" db="EMBL/GenBank/DDBJ databases">
        <title>WGS assembly of Aquilegia coerulea Goldsmith.</title>
        <authorList>
            <person name="Hodges S."/>
            <person name="Kramer E."/>
            <person name="Nordborg M."/>
            <person name="Tomkins J."/>
            <person name="Borevitz J."/>
            <person name="Derieg N."/>
            <person name="Yan J."/>
            <person name="Mihaltcheva S."/>
            <person name="Hayes R.D."/>
            <person name="Rokhsar D."/>
        </authorList>
    </citation>
    <scope>NUCLEOTIDE SEQUENCE [LARGE SCALE GENOMIC DNA]</scope>
    <source>
        <strain evidence="4">cv. Goldsmith</strain>
    </source>
</reference>
<keyword evidence="1" id="KW-0479">Metal-binding</keyword>
<evidence type="ECO:0000256" key="2">
    <source>
        <dbReference type="ARBA" id="ARBA00022842"/>
    </source>
</evidence>
<dbReference type="InterPro" id="IPR042086">
    <property type="entry name" value="MeTrfase_capping"/>
</dbReference>
<sequence length="373" mass="42500">MEVEKVFHMNKGEGETSYVTNSSVQKTMILKAKPLVEETIIEFYCKTFPKCLTIADMGCSSGPNSLLVISEIINVVATTCQKLCRPSPEFQVFLNDLPGNDFNTIFKSVPSFYEKLRKDWGNGFGPCLVAGVPGSFYGRLFPQNTLNIVHSSNCLHWLSQVPQEIENNNGSIHLAKTSPPNVFQAYSKQFYKDFTIFLSSRSLEIVLGGRMIIIMLGRRYSDPSTKDCSFYWELLARSLRDMVSKGLIKKAELDSFNLPYYTPNIEEVEKIIQSEGSFNLDWLETFDTDWDNSEDDQNRSDFVYDKIKSGKYVANYIRAVIESIVVSHFGDSIMDDLFSRYAEHVGDHLEKERSKHHSIVICMTKNNNQPSQL</sequence>
<keyword evidence="2" id="KW-0460">Magnesium</keyword>
<accession>A0A2G5EAH7</accession>
<dbReference type="Pfam" id="PF03492">
    <property type="entry name" value="Methyltransf_7"/>
    <property type="match status" value="1"/>
</dbReference>
<protein>
    <submittedName>
        <fullName evidence="3">Uncharacterized protein</fullName>
    </submittedName>
</protein>
<dbReference type="Proteomes" id="UP000230069">
    <property type="component" value="Unassembled WGS sequence"/>
</dbReference>
<dbReference type="AlphaFoldDB" id="A0A2G5EAH7"/>